<dbReference type="NCBIfam" id="TIGR04308">
    <property type="entry name" value="repeat_SSSPR51"/>
    <property type="match status" value="1"/>
</dbReference>
<feature type="region of interest" description="Disordered" evidence="5">
    <location>
        <begin position="4405"/>
        <end position="4481"/>
    </location>
</feature>
<feature type="region of interest" description="Disordered" evidence="5">
    <location>
        <begin position="181"/>
        <end position="228"/>
    </location>
</feature>
<keyword evidence="2" id="KW-0964">Secreted</keyword>
<evidence type="ECO:0000313" key="9">
    <source>
        <dbReference type="Proteomes" id="UP000234902"/>
    </source>
</evidence>
<dbReference type="Gene3D" id="2.60.40.4140">
    <property type="match status" value="1"/>
</dbReference>
<feature type="compositionally biased region" description="Basic and acidic residues" evidence="5">
    <location>
        <begin position="203"/>
        <end position="213"/>
    </location>
</feature>
<dbReference type="InterPro" id="IPR027579">
    <property type="entry name" value="SSSPR51_Rpt"/>
</dbReference>
<feature type="region of interest" description="Disordered" evidence="5">
    <location>
        <begin position="4163"/>
        <end position="4211"/>
    </location>
</feature>
<sequence>MKLNAVIAEAKKVLEDKNATQEQIDSQVTLVKDAVKSVQEVAKKGDETKPSEENRSATVEAPNREITTPARSPRGRRGRNTDVQPKSAGGSNLEAETAPKALPTYTNGTDNYALAEEMRKIVKYLQDNGADAAKVAAIKDNYDKLNEKLGLTDENAVLSEADFAAATANLKAARDFTEGFLRKQDENGQPLNEQPTVPGTERSVGDESRRTERSAGQPRYIKRDSSRDSKAHYNVAKEYYYEDGTKGSSPYDKYTYLFHTFTESLVANNANHSPVRDIKRLVYEEVTEVNGGYLWNITFNAAHEDQQDGYAFFSIPKGQRVENSSINVVKTAQNGNEAEVDGSGDLLSRLKMIHPNSTLTGKEIVVRRNGGAEEESLQGLATSSAYAGYYTRRLETANNEIEKSNNMFEKIMSATEGGGKVYRFQLHGRDSYTISFKTINENRTRMDKLYYAAGYRVQQWGRRILAEQWHGRHDYDQDDTDRFPLHVVGNGTFLIKQGKHYNTAYPQGAYGFGGRDYDYNPFRADGILGYDASGAYNSNFDMHQYTAPEGSDTPSSNTKATTAGQKFEFYDKEGNKLSASQIGMHGADKPGLVEYKVKRTFTDKSSDFLNIKFAIQPKTPTFTENIANSRGQTKNLTVSNGTNGYPITLFREYMENGAKKIEKVATVNANSGGNAVFNNVLIKSGKYYAQSIIPTAAYYDYDNRKHTDVHSDKSTEQEVLADGMAPTIQVGESGKPLATTPANNQVTLFVTPNNKGEVSLDVQIKDDELGDGMNAFSSGTNGNAKYSITGDHNSGATAFTAKGGVTGGKTVNALLKVKLNGTTIPNGGLTVKLNAKDKAGNWTDTATPAKTLTVKLLSAVPNEPAVRMITGNDVQNGAIKTDVKNQVLESVKNANPDLVKAGVKFEYDTTAGNTDKIKVTYPDGQTRLLTPTKGTKPTAPVVVGPQDGTVSITPQGDTDKVTFQYVPTNQTNLKEIIAKKDGNSWAIQGTRPDGITVDSRTGKITITEPTVKDQSPVTATATFLNSDTSDTARDTAKNPDRQAPEVWMNGKKLTETATDNKFLIYRGATFNPTFRVEDNSGTTDTFMIKNIPNGVWFNKQGNRDVAHTGVANGREITFSNQVVAPETPLGTREAIVSVRDKNGNAAEYKFQYIIADVLLKNSPKSVATGSKLGDSHQFVASTLNGTTSNDDVYFPGNMKFLWANNETENTTLPNSAQTVTKEAIVEFPYTALNGKTTANGITIYAPKQIKKNVTFNLADNEKPQATLNGISIGQTAGDPIFTVFRGANFNPQLEAWDNSGKITNVTISGLPTNATATPFPGGVQTGSESHKYTARLFSGVVPANQDLGEYEATLTVQGDGPKDTSVLKFKYRVVDMDLKNGYETPDRDQPTGKSYVIGLRNGQSVNLTNGDKNINPKDYWNVIDDANKTDRGYAYLPEGVSYSIGGGAISSNPADKSKGASIAMGHYGRGISVDFTRAGDIANDNSTSRTVFTPRTIDRRVLVAVDPTAPTIDGGEDLLYGKAGERPDIKLTNIVQKGNGEPGTVNSGATRTVYLYSDRDTNNPIAKKVLENNESEYTFKTADYLTDRKFEADETLYSRVEVSHRGVSTWSGNSNEKEVTAKLPVVENSTNRIIQANDQKLNDAEKTGIRIALRNANTNLNLSDENIEISDSGAIVITKDKKRAWLQTAPNKDNGAGFVTRFANIRNDYKFENIEGLKVPGRDTDKGFAWSDNSTGGTTNGNRSLVYYYDATKGQAFNFNDVLKVLNLREGWTVNHTENPSFVATQGVNKGKAEHGQDGFSMSGTAFLKDGNYINVIDLVDRGSLSGGQNVSNSANKLVQQGKGGGTDTNLQNVTIAAANGLPGFTLNNVVNGEQAIHKAQVYLRPKYVNAGSLAERNGETKDTTTNVVNLYFVPIDPVKPVVEPSDSNELGASADNAPRLTDTSITASSLVKVTDNYDRDDLGTGATTSTTGTTGNTATPTTGTADPTTGTTLENEVRKRLNVWVKKDGVETQVVKNGQELTKPNGETVLGSLIKTVDPATYELLGQASDTSGNTSEKESLGFFKVGYNLNVRPIINFIQHEKLTDDDKRILVRVDEGGQVEELPNGATVDVTFDTENVNGDYQEKRATATITFANGATTTKVIPYKVYKSFPMANKVYDFAGAPKYSWYHDGDYYINNGLAQGLNWFAKREVEENGRTVLKDIPPLTQADKAKDDSIMARELNKDTAKGVGEYKYSYGATYPTGRYSATTTDELLKLRREGEIVHTVFDVGANDTNKLTVNSGDKLTADQAKAAVMPINGSKELPEGTKYEWVNSTVTGRGGTEVERQVKVTLVADPHGPYASSYPRVKTVTVKVKIEDVKPTVKIKFGNNTPVDLTTNAEDNRFVIFKGATFNPTFIVDDNSGKTTSINITGLPNGRSVNKTEAMPNGTNVNLEGEDAATSAATTGTREASVAVADAAGNAKTYKFKYTVEDVVPKEETKTVPLGTKLGTDSHDYVKLAVSTAPENTVYPNGMTFKWKKGDAEVTRETALSEPGRVTGYKAVVKFPSTGPYTINGVKTFVPESIEKDVTFLVKPTKPTVTPEDNGNVTVTPANETNVNKVEVTYTPADNNRLEDNGDVTKTPQDRTTVIATKGTDNQWHITSGEKEGISVNPTTGEITLKDQVVKDQTKIQAKVIAQEVSSDENDTNNSKDGDRKIPTIDINNTLVEVGKEFSLPLGLSDGAGVGVDYTNIKVSSPNGETGLTYDATTKSIKGTINAATKKEITVRVLDKNGNKAEKTISIAAVKAKPIYAIKDGTIKNVDTPSNFVEMPAGLTASWKDDSRPTTAEAGNTTKTVTVSANGYAAINVDIPVTIYPKVTYRKVGGNEVTEYHEIVGQPLTSAVTGTGGRTTTVKPDFYVEFEGGKKPDGTTITFKDGNPASPSTTAGETTKTIVVTYPNEAGTIEKNVTFKTYGNEAKYEDGKDSVETIVGSAFAKTSASDYVKLSDPKLPNPPRTAIAWGDGYSGSANPVSKVQTTIGMREENVNVYYTSAIAGLRGDSSFRYTHQDIKVTLAVKPQAPTLTANQFQGKAGTKPVITVNNLPTAAQLTKGSTVTVQLKDATDTVVAEKTVTEGTGSTTFTEADYNKPVTLGQQLTANVVVSGNYQKTVKTDTGTRQDSTAYSLVSDNSNSEQVTPQKPTFDPATVTSTSRTLSGTLGGFNDPNRVVKVHLNDEKNTVLSSENNGGVTINNDGTWTATLPKNVKLRQSVAKNGETTMPPAITVENTVTGGTVSTRSDNKAVEMGDYSVASTVAGSKHIDITVPHDAKRVELRFHNNQETGDKPNSIVLVRGTDGWHTEATRADNTTVTDANGYVGTITSTPSTANPSENNIRIALNEQSGTAKLHIKEENANGDNTESYGSGLGLRVYNQPEAGQEPSATGKWKVVGVTNTAPVLSHKGTDASSETNRKVYDSGTTITKEMLAELVTVTDPEDNAADANNKPYGSTTLEIVSGLTETPGQATPSGNYTVTLKATDSQGRKSNTLTVYVGVKAATPQAPTISQWQNGNVKVTPDSTNSGDKITIPLKSGSVEVTKDAQNGWQVTGQPNGVSVRNGSIEIPRNLVNTTVTATASKGEGDVEAVSSEGTHTLTTHKVTKADIIKKPTDTIAATDLSGTTGITGVTDNNVNKAYKDAGIASVVFANGTPTLRPDSEQNVSVTITYKDGSIETTSVTLKVAPAAPNVTVNAQDKTTGDVTLTIKRHDNSNYPNDSVVTVHGIDGTFNVKDGTITIKNNQLKDTVQTGKVTVTETGKLPAETSDDKNIPAKLKDAETASVTGTQDKESGEVTFKVNKDGTTAYPDGTKVQITGVDGEYTVSNGTIKVPNDKLPADKKDNIAVTVTADGHKPAKTTTTVPAKLKDAETASVTGTQDKESGEVTFKVNKDGTTAYPDGTKVQITGVDGEYTVSNGTIKVPNDKLPADKKDNIAVTVTADGHKPAKTTTTVPAKLKDAETASVTGTQDKESGEVTFKVNKDGTTAYPDGTKVQITGVDGEYTVSNGTIKVPNDKLPADKKDNIAVTVTADGHKPAKTTTTVPAKLTSAKGEPATEFEVIIPLPLVVPDPEDLTSEEKTELEKKVKKSNPNMDVKVDDKGNVTITDLKTGQSKVIPVKDLTVKDFEPVKPTDKVPAKDKDHLTQEEKKQVADKVKAKNPGKEVTVGDDGTATVTDPTTGISHKIPGTDLVNQDFTLVTPTDKVPVKDLNNLSKDEQDKVKESVEKANPGKTVVVEPTGKVIITDPKTNISHELSGEEVTTILPPVLELPEYTDPIGTTGVDENGNLIAPPVLDVPAFTGGVNGELPEPTELPKVNLIITKWTDEEGNELKPADAKAPAVLGEANEAFEHGEIEGYVFVRTETKGDVVTHIFRKVSPVRPTGDGQQRPATPSDDTNPRPDTSTPAEVPTTQPAEQASQTVEVPAQLPNEVSETDSSVSQPQAVLPNTGTKADRATGALGVLSLLGAFGLLFAKKKKDDEEEA</sequence>
<evidence type="ECO:0000256" key="4">
    <source>
        <dbReference type="ARBA" id="ARBA00023088"/>
    </source>
</evidence>
<dbReference type="InterPro" id="IPR044024">
    <property type="entry name" value="aRib"/>
</dbReference>
<accession>A0A2I1TX05</accession>
<feature type="compositionally biased region" description="Basic and acidic residues" evidence="5">
    <location>
        <begin position="41"/>
        <end position="55"/>
    </location>
</feature>
<name>A0A2I1TX05_STRMT</name>
<evidence type="ECO:0000313" key="8">
    <source>
        <dbReference type="EMBL" id="PKZ98175.1"/>
    </source>
</evidence>
<gene>
    <name evidence="8" type="ORF">CYK19_07900</name>
</gene>
<reference evidence="8 9" key="1">
    <citation type="submission" date="2017-12" db="EMBL/GenBank/DDBJ databases">
        <title>Phylogenetic diversity of female urinary microbiome.</title>
        <authorList>
            <person name="Thomas-White K."/>
            <person name="Wolfe A.J."/>
        </authorList>
    </citation>
    <scope>NUCLEOTIDE SEQUENCE [LARGE SCALE GENOMIC DNA]</scope>
    <source>
        <strain evidence="8 9">UMB0079</strain>
    </source>
</reference>
<feature type="region of interest" description="Disordered" evidence="5">
    <location>
        <begin position="3168"/>
        <end position="3189"/>
    </location>
</feature>
<evidence type="ECO:0000259" key="6">
    <source>
        <dbReference type="Pfam" id="PF00746"/>
    </source>
</evidence>
<evidence type="ECO:0000256" key="3">
    <source>
        <dbReference type="ARBA" id="ARBA00022729"/>
    </source>
</evidence>
<dbReference type="InterPro" id="IPR013783">
    <property type="entry name" value="Ig-like_fold"/>
</dbReference>
<protein>
    <recommendedName>
        <fullName evidence="10">LPXTG-motif cell wall anchor domain protein</fullName>
    </recommendedName>
</protein>
<feature type="compositionally biased region" description="Polar residues" evidence="5">
    <location>
        <begin position="4414"/>
        <end position="4451"/>
    </location>
</feature>
<dbReference type="Proteomes" id="UP000234902">
    <property type="component" value="Unassembled WGS sequence"/>
</dbReference>
<dbReference type="EMBL" id="PKID01000009">
    <property type="protein sequence ID" value="PKZ98175.1"/>
    <property type="molecule type" value="Genomic_DNA"/>
</dbReference>
<keyword evidence="1" id="KW-0134">Cell wall</keyword>
<dbReference type="RefSeq" id="WP_101782508.1">
    <property type="nucleotide sequence ID" value="NZ_PKID01000009.1"/>
</dbReference>
<dbReference type="Gene3D" id="1.20.1270.90">
    <property type="entry name" value="AF1782-like"/>
    <property type="match status" value="1"/>
</dbReference>
<feature type="domain" description="Atypical Rib" evidence="7">
    <location>
        <begin position="4091"/>
        <end position="4154"/>
    </location>
</feature>
<evidence type="ECO:0000259" key="7">
    <source>
        <dbReference type="Pfam" id="PF18938"/>
    </source>
</evidence>
<feature type="compositionally biased region" description="Low complexity" evidence="5">
    <location>
        <begin position="4198"/>
        <end position="4211"/>
    </location>
</feature>
<dbReference type="Gene3D" id="2.60.40.10">
    <property type="entry name" value="Immunoglobulins"/>
    <property type="match status" value="1"/>
</dbReference>
<dbReference type="InterPro" id="IPR019931">
    <property type="entry name" value="LPXTG_anchor"/>
</dbReference>
<organism evidence="8 9">
    <name type="scientific">Streptococcus mitis</name>
    <dbReference type="NCBI Taxonomy" id="28037"/>
    <lineage>
        <taxon>Bacteria</taxon>
        <taxon>Bacillati</taxon>
        <taxon>Bacillota</taxon>
        <taxon>Bacilli</taxon>
        <taxon>Lactobacillales</taxon>
        <taxon>Streptococcaceae</taxon>
        <taxon>Streptococcus</taxon>
        <taxon>Streptococcus mitis group</taxon>
    </lineage>
</organism>
<feature type="region of interest" description="Disordered" evidence="5">
    <location>
        <begin position="41"/>
        <end position="107"/>
    </location>
</feature>
<dbReference type="Pfam" id="PF00746">
    <property type="entry name" value="Gram_pos_anchor"/>
    <property type="match status" value="1"/>
</dbReference>
<evidence type="ECO:0000256" key="1">
    <source>
        <dbReference type="ARBA" id="ARBA00022512"/>
    </source>
</evidence>
<feature type="domain" description="Atypical Rib" evidence="7">
    <location>
        <begin position="4158"/>
        <end position="4224"/>
    </location>
</feature>
<evidence type="ECO:0008006" key="10">
    <source>
        <dbReference type="Google" id="ProtNLM"/>
    </source>
</evidence>
<dbReference type="Pfam" id="PF18938">
    <property type="entry name" value="aRib"/>
    <property type="match status" value="3"/>
</dbReference>
<feature type="compositionally biased region" description="Polar residues" evidence="5">
    <location>
        <begin position="187"/>
        <end position="197"/>
    </location>
</feature>
<dbReference type="Gene3D" id="3.10.20.890">
    <property type="match status" value="3"/>
</dbReference>
<feature type="domain" description="Gram-positive cocci surface proteins LPxTG" evidence="6">
    <location>
        <begin position="4468"/>
        <end position="4509"/>
    </location>
</feature>
<feature type="compositionally biased region" description="Polar residues" evidence="5">
    <location>
        <begin position="3168"/>
        <end position="3180"/>
    </location>
</feature>
<dbReference type="NCBIfam" id="TIGR01167">
    <property type="entry name" value="LPXTG_anchor"/>
    <property type="match status" value="1"/>
</dbReference>
<feature type="region of interest" description="Disordered" evidence="5">
    <location>
        <begin position="1959"/>
        <end position="1992"/>
    </location>
</feature>
<evidence type="ECO:0000256" key="2">
    <source>
        <dbReference type="ARBA" id="ARBA00022525"/>
    </source>
</evidence>
<feature type="compositionally biased region" description="Low complexity" evidence="5">
    <location>
        <begin position="1964"/>
        <end position="1992"/>
    </location>
</feature>
<feature type="domain" description="Atypical Rib" evidence="7">
    <location>
        <begin position="4227"/>
        <end position="4278"/>
    </location>
</feature>
<feature type="compositionally biased region" description="Polar residues" evidence="5">
    <location>
        <begin position="4459"/>
        <end position="4480"/>
    </location>
</feature>
<proteinExistence type="predicted"/>
<feature type="compositionally biased region" description="Basic and acidic residues" evidence="5">
    <location>
        <begin position="4163"/>
        <end position="4187"/>
    </location>
</feature>
<keyword evidence="4" id="KW-0572">Peptidoglycan-anchor</keyword>
<comment type="caution">
    <text evidence="8">The sequence shown here is derived from an EMBL/GenBank/DDBJ whole genome shotgun (WGS) entry which is preliminary data.</text>
</comment>
<keyword evidence="3" id="KW-0732">Signal</keyword>
<evidence type="ECO:0000256" key="5">
    <source>
        <dbReference type="SAM" id="MobiDB-lite"/>
    </source>
</evidence>